<dbReference type="PROSITE" id="PS51354">
    <property type="entry name" value="GLUTAREDOXIN_2"/>
    <property type="match status" value="1"/>
</dbReference>
<evidence type="ECO:0000313" key="1">
    <source>
        <dbReference type="EMBL" id="KAG6946101.1"/>
    </source>
</evidence>
<evidence type="ECO:0008006" key="3">
    <source>
        <dbReference type="Google" id="ProtNLM"/>
    </source>
</evidence>
<dbReference type="VEuPathDB" id="FungiDB:PC110_g20264"/>
<dbReference type="OrthoDB" id="415696at2759"/>
<dbReference type="GO" id="GO:0006879">
    <property type="term" value="P:intracellular iron ion homeostasis"/>
    <property type="evidence" value="ECO:0007669"/>
    <property type="project" value="TreeGrafter"/>
</dbReference>
<dbReference type="PANTHER" id="PTHR10293">
    <property type="entry name" value="GLUTAREDOXIN FAMILY MEMBER"/>
    <property type="match status" value="1"/>
</dbReference>
<organism evidence="1 2">
    <name type="scientific">Phytophthora cactorum</name>
    <dbReference type="NCBI Taxonomy" id="29920"/>
    <lineage>
        <taxon>Eukaryota</taxon>
        <taxon>Sar</taxon>
        <taxon>Stramenopiles</taxon>
        <taxon>Oomycota</taxon>
        <taxon>Peronosporomycetes</taxon>
        <taxon>Peronosporales</taxon>
        <taxon>Peronosporaceae</taxon>
        <taxon>Phytophthora</taxon>
    </lineage>
</organism>
<evidence type="ECO:0000313" key="2">
    <source>
        <dbReference type="Proteomes" id="UP000688947"/>
    </source>
</evidence>
<protein>
    <recommendedName>
        <fullName evidence="3">Glutaredoxin domain-containing protein</fullName>
    </recommendedName>
</protein>
<dbReference type="InterPro" id="IPR004480">
    <property type="entry name" value="Monothiol_GRX-rel"/>
</dbReference>
<dbReference type="AlphaFoldDB" id="A0A8T1TSV2"/>
<sequence>FQIAVVPTFVIAQGRAVLDKLEAANAAKFAKRVDKSSSTSTSTAEDAPKLVDDALLYCLKKLVSASPVMLFMKRNPTEPKCGCSRQMVALLNEKKIQFGTFDITSFIRPLFSLFLRTLTAIWRSPNVLFDLV</sequence>
<dbReference type="EMBL" id="JAENGZ010001819">
    <property type="protein sequence ID" value="KAG6946101.1"/>
    <property type="molecule type" value="Genomic_DNA"/>
</dbReference>
<name>A0A8T1TSV2_9STRA</name>
<feature type="non-terminal residue" evidence="1">
    <location>
        <position position="1"/>
    </location>
</feature>
<gene>
    <name evidence="1" type="ORF">JG687_00016915</name>
</gene>
<dbReference type="Proteomes" id="UP000688947">
    <property type="component" value="Unassembled WGS sequence"/>
</dbReference>
<reference evidence="1" key="1">
    <citation type="submission" date="2021-01" db="EMBL/GenBank/DDBJ databases">
        <title>Phytophthora aleatoria, a newly-described species from Pinus radiata is distinct from Phytophthora cactorum isolates based on comparative genomics.</title>
        <authorList>
            <person name="Mcdougal R."/>
            <person name="Panda P."/>
            <person name="Williams N."/>
            <person name="Studholme D.J."/>
        </authorList>
    </citation>
    <scope>NUCLEOTIDE SEQUENCE</scope>
    <source>
        <strain evidence="1">NZFS 3830</strain>
    </source>
</reference>
<dbReference type="GO" id="GO:0005634">
    <property type="term" value="C:nucleus"/>
    <property type="evidence" value="ECO:0007669"/>
    <property type="project" value="TreeGrafter"/>
</dbReference>
<accession>A0A8T1TSV2</accession>
<comment type="caution">
    <text evidence="1">The sequence shown here is derived from an EMBL/GenBank/DDBJ whole genome shotgun (WGS) entry which is preliminary data.</text>
</comment>
<dbReference type="GO" id="GO:0005829">
    <property type="term" value="C:cytosol"/>
    <property type="evidence" value="ECO:0007669"/>
    <property type="project" value="TreeGrafter"/>
</dbReference>
<proteinExistence type="predicted"/>
<dbReference type="PANTHER" id="PTHR10293:SF73">
    <property type="entry name" value="GLUTAREDOXIN-3"/>
    <property type="match status" value="1"/>
</dbReference>